<protein>
    <recommendedName>
        <fullName evidence="3">39S ribosomal protein L22, mitochondrial</fullName>
    </recommendedName>
</protein>
<proteinExistence type="predicted"/>
<evidence type="ECO:0000313" key="2">
    <source>
        <dbReference type="Proteomes" id="UP001145742"/>
    </source>
</evidence>
<name>A0ABQ9CNG2_9PASS</name>
<evidence type="ECO:0000313" key="1">
    <source>
        <dbReference type="EMBL" id="KAJ7406168.1"/>
    </source>
</evidence>
<organism evidence="1 2">
    <name type="scientific">Willisornis vidua</name>
    <name type="common">Xingu scale-backed antbird</name>
    <dbReference type="NCBI Taxonomy" id="1566151"/>
    <lineage>
        <taxon>Eukaryota</taxon>
        <taxon>Metazoa</taxon>
        <taxon>Chordata</taxon>
        <taxon>Craniata</taxon>
        <taxon>Vertebrata</taxon>
        <taxon>Euteleostomi</taxon>
        <taxon>Archelosauria</taxon>
        <taxon>Archosauria</taxon>
        <taxon>Dinosauria</taxon>
        <taxon>Saurischia</taxon>
        <taxon>Theropoda</taxon>
        <taxon>Coelurosauria</taxon>
        <taxon>Aves</taxon>
        <taxon>Neognathae</taxon>
        <taxon>Neoaves</taxon>
        <taxon>Telluraves</taxon>
        <taxon>Australaves</taxon>
        <taxon>Passeriformes</taxon>
        <taxon>Thamnophilidae</taxon>
        <taxon>Willisornis</taxon>
    </lineage>
</organism>
<comment type="caution">
    <text evidence="1">The sequence shown here is derived from an EMBL/GenBank/DDBJ whole genome shotgun (WGS) entry which is preliminary data.</text>
</comment>
<accession>A0ABQ9CNG2</accession>
<gene>
    <name evidence="1" type="ORF">WISP_135223</name>
</gene>
<dbReference type="Gene3D" id="3.90.470.10">
    <property type="entry name" value="Ribosomal protein L22/L17"/>
    <property type="match status" value="1"/>
</dbReference>
<dbReference type="PANTHER" id="PTHR13501:SF8">
    <property type="entry name" value="LARGE RIBOSOMAL SUBUNIT PROTEIN UL22M"/>
    <property type="match status" value="1"/>
</dbReference>
<evidence type="ECO:0008006" key="3">
    <source>
        <dbReference type="Google" id="ProtNLM"/>
    </source>
</evidence>
<sequence length="101" mass="11533">MAARWAQVAGSVSLSEGHKIQQRQDVVSGKTAESLTGRGRYMKRIRYHAKGRFGIMKIVRCHYFVKLVEGPPPPPEPRRTGFDQAKEYVQQLRSRTLVHTL</sequence>
<dbReference type="InterPro" id="IPR036394">
    <property type="entry name" value="Ribosomal_uL22_sf"/>
</dbReference>
<dbReference type="PANTHER" id="PTHR13501">
    <property type="entry name" value="CHLOROPLAST 50S RIBOSOMAL PROTEIN L22-RELATED"/>
    <property type="match status" value="1"/>
</dbReference>
<keyword evidence="2" id="KW-1185">Reference proteome</keyword>
<dbReference type="EMBL" id="WHWB01034675">
    <property type="protein sequence ID" value="KAJ7406168.1"/>
    <property type="molecule type" value="Genomic_DNA"/>
</dbReference>
<dbReference type="InterPro" id="IPR047867">
    <property type="entry name" value="Ribosomal_uL22_bac/org-type"/>
</dbReference>
<dbReference type="SUPFAM" id="SSF54843">
    <property type="entry name" value="Ribosomal protein L22"/>
    <property type="match status" value="1"/>
</dbReference>
<reference evidence="1" key="1">
    <citation type="submission" date="2019-10" db="EMBL/GenBank/DDBJ databases">
        <authorList>
            <person name="Soares A.E.R."/>
            <person name="Aleixo A."/>
            <person name="Schneider P."/>
            <person name="Miyaki C.Y."/>
            <person name="Schneider M.P."/>
            <person name="Mello C."/>
            <person name="Vasconcelos A.T.R."/>
        </authorList>
    </citation>
    <scope>NUCLEOTIDE SEQUENCE</scope>
    <source>
        <tissue evidence="1">Muscle</tissue>
    </source>
</reference>
<dbReference type="Proteomes" id="UP001145742">
    <property type="component" value="Unassembled WGS sequence"/>
</dbReference>